<protein>
    <submittedName>
        <fullName evidence="1">Putative MYST-like histone acetyltransferase 1</fullName>
    </submittedName>
</protein>
<proteinExistence type="predicted"/>
<dbReference type="EMBL" id="GBRD01017725">
    <property type="protein sequence ID" value="JAG48102.1"/>
    <property type="molecule type" value="Transcribed_RNA"/>
</dbReference>
<evidence type="ECO:0000313" key="2">
    <source>
        <dbReference type="EMBL" id="JAG48102.1"/>
    </source>
</evidence>
<sequence>MDDKKLELAEKMEACQYILKTIVEEFLVAPVEPQRYNEFIVGVLKDLQKKRARPLATLEVTSESGSWTTINPIRASVNDQFTSDSIAIQSEFISTPRLKSTMSETKSSHHPDVTD</sequence>
<dbReference type="AlphaFoldDB" id="A0A0A9X776"/>
<dbReference type="EMBL" id="GBHO01028108">
    <property type="protein sequence ID" value="JAG15496.1"/>
    <property type="molecule type" value="Transcribed_RNA"/>
</dbReference>
<dbReference type="GO" id="GO:0016740">
    <property type="term" value="F:transferase activity"/>
    <property type="evidence" value="ECO:0007669"/>
    <property type="project" value="UniProtKB-KW"/>
</dbReference>
<keyword evidence="1" id="KW-0808">Transferase</keyword>
<name>A0A0A9X776_LYGHE</name>
<reference evidence="2" key="3">
    <citation type="submission" date="2014-09" db="EMBL/GenBank/DDBJ databases">
        <authorList>
            <person name="Magalhaes I.L.F."/>
            <person name="Oliveira U."/>
            <person name="Santos F.R."/>
            <person name="Vidigal T.H.D.A."/>
            <person name="Brescovit A.D."/>
            <person name="Santos A.J."/>
        </authorList>
    </citation>
    <scope>NUCLEOTIDE SEQUENCE</scope>
</reference>
<gene>
    <name evidence="1" type="primary">HAG4_2</name>
    <name evidence="1" type="ORF">CM83_99516</name>
</gene>
<accession>A0A0A9X776</accession>
<reference evidence="1" key="2">
    <citation type="submission" date="2014-07" db="EMBL/GenBank/DDBJ databases">
        <authorList>
            <person name="Hull J."/>
        </authorList>
    </citation>
    <scope>NUCLEOTIDE SEQUENCE</scope>
</reference>
<organism evidence="1">
    <name type="scientific">Lygus hesperus</name>
    <name type="common">Western plant bug</name>
    <dbReference type="NCBI Taxonomy" id="30085"/>
    <lineage>
        <taxon>Eukaryota</taxon>
        <taxon>Metazoa</taxon>
        <taxon>Ecdysozoa</taxon>
        <taxon>Arthropoda</taxon>
        <taxon>Hexapoda</taxon>
        <taxon>Insecta</taxon>
        <taxon>Pterygota</taxon>
        <taxon>Neoptera</taxon>
        <taxon>Paraneoptera</taxon>
        <taxon>Hemiptera</taxon>
        <taxon>Heteroptera</taxon>
        <taxon>Panheteroptera</taxon>
        <taxon>Cimicomorpha</taxon>
        <taxon>Miridae</taxon>
        <taxon>Mirini</taxon>
        <taxon>Lygus</taxon>
    </lineage>
</organism>
<reference evidence="1" key="1">
    <citation type="journal article" date="2014" name="PLoS ONE">
        <title>Transcriptome-Based Identification of ABC Transporters in the Western Tarnished Plant Bug Lygus hesperus.</title>
        <authorList>
            <person name="Hull J.J."/>
            <person name="Chaney K."/>
            <person name="Geib S.M."/>
            <person name="Fabrick J.A."/>
            <person name="Brent C.S."/>
            <person name="Walsh D."/>
            <person name="Lavine L.C."/>
        </authorList>
    </citation>
    <scope>NUCLEOTIDE SEQUENCE</scope>
</reference>
<evidence type="ECO:0000313" key="1">
    <source>
        <dbReference type="EMBL" id="JAG15496.1"/>
    </source>
</evidence>